<evidence type="ECO:0000256" key="1">
    <source>
        <dbReference type="SAM" id="SignalP"/>
    </source>
</evidence>
<feature type="signal peptide" evidence="1">
    <location>
        <begin position="1"/>
        <end position="26"/>
    </location>
</feature>
<keyword evidence="1" id="KW-0732">Signal</keyword>
<gene>
    <name evidence="2" type="ORF">SAMN05216378_4942</name>
</gene>
<sequence length="149" mass="16714">MRQKRLAALLLALCFMLTFASSSAFAASPEDQPFKPVQVFDVKAGKVVHTTPNDKEYQQFANKWIASVTGLAPQLTNDDSCIYVYRVPLEKPVTITVNGTKLLADDVFLFYCDGKPPLLLVFDEQRRPFLLLFKEDITPFIKKVGIPAT</sequence>
<name>A0A1I2FPV4_9BACL</name>
<dbReference type="AlphaFoldDB" id="A0A1I2FPV4"/>
<dbReference type="Proteomes" id="UP000198855">
    <property type="component" value="Unassembled WGS sequence"/>
</dbReference>
<dbReference type="EMBL" id="FOMT01000005">
    <property type="protein sequence ID" value="SFF06476.1"/>
    <property type="molecule type" value="Genomic_DNA"/>
</dbReference>
<keyword evidence="3" id="KW-1185">Reference proteome</keyword>
<dbReference type="STRING" id="1045775.SAMN05216378_4942"/>
<dbReference type="OrthoDB" id="2083243at2"/>
<protein>
    <submittedName>
        <fullName evidence="2">Uncharacterized protein</fullName>
    </submittedName>
</protein>
<evidence type="ECO:0000313" key="2">
    <source>
        <dbReference type="EMBL" id="SFF06476.1"/>
    </source>
</evidence>
<accession>A0A1I2FPV4</accession>
<organism evidence="2 3">
    <name type="scientific">Paenibacillus catalpae</name>
    <dbReference type="NCBI Taxonomy" id="1045775"/>
    <lineage>
        <taxon>Bacteria</taxon>
        <taxon>Bacillati</taxon>
        <taxon>Bacillota</taxon>
        <taxon>Bacilli</taxon>
        <taxon>Bacillales</taxon>
        <taxon>Paenibacillaceae</taxon>
        <taxon>Paenibacillus</taxon>
    </lineage>
</organism>
<reference evidence="3" key="1">
    <citation type="submission" date="2016-10" db="EMBL/GenBank/DDBJ databases">
        <authorList>
            <person name="Varghese N."/>
            <person name="Submissions S."/>
        </authorList>
    </citation>
    <scope>NUCLEOTIDE SEQUENCE [LARGE SCALE GENOMIC DNA]</scope>
    <source>
        <strain evidence="3">CGMCC 1.10784</strain>
    </source>
</reference>
<proteinExistence type="predicted"/>
<feature type="chain" id="PRO_5011543574" evidence="1">
    <location>
        <begin position="27"/>
        <end position="149"/>
    </location>
</feature>
<evidence type="ECO:0000313" key="3">
    <source>
        <dbReference type="Proteomes" id="UP000198855"/>
    </source>
</evidence>
<dbReference type="RefSeq" id="WP_091189070.1">
    <property type="nucleotide sequence ID" value="NZ_FOMT01000005.1"/>
</dbReference>